<accession>A0A7V8NQK7</accession>
<evidence type="ECO:0000256" key="1">
    <source>
        <dbReference type="ARBA" id="ARBA00023235"/>
    </source>
</evidence>
<protein>
    <submittedName>
        <fullName evidence="5">3-hydroxyacyl-CoA dehydrogenase</fullName>
    </submittedName>
</protein>
<keyword evidence="6" id="KW-1185">Reference proteome</keyword>
<dbReference type="Proteomes" id="UP000567293">
    <property type="component" value="Unassembled WGS sequence"/>
</dbReference>
<dbReference type="GO" id="GO:0006631">
    <property type="term" value="P:fatty acid metabolic process"/>
    <property type="evidence" value="ECO:0007669"/>
    <property type="project" value="InterPro"/>
</dbReference>
<dbReference type="InterPro" id="IPR006108">
    <property type="entry name" value="3HC_DH_C"/>
</dbReference>
<dbReference type="GO" id="GO:0016853">
    <property type="term" value="F:isomerase activity"/>
    <property type="evidence" value="ECO:0007669"/>
    <property type="project" value="UniProtKB-KW"/>
</dbReference>
<dbReference type="GO" id="GO:0016616">
    <property type="term" value="F:oxidoreductase activity, acting on the CH-OH group of donors, NAD or NADP as acceptor"/>
    <property type="evidence" value="ECO:0007669"/>
    <property type="project" value="InterPro"/>
</dbReference>
<feature type="domain" description="3-hydroxyacyl-CoA dehydrogenase C-terminal" evidence="4">
    <location>
        <begin position="20"/>
        <end position="113"/>
    </location>
</feature>
<keyword evidence="1" id="KW-0413">Isomerase</keyword>
<dbReference type="PROSITE" id="PS00067">
    <property type="entry name" value="3HCDH"/>
    <property type="match status" value="1"/>
</dbReference>
<dbReference type="SUPFAM" id="SSF48179">
    <property type="entry name" value="6-phosphogluconate dehydrogenase C-terminal domain-like"/>
    <property type="match status" value="2"/>
</dbReference>
<dbReference type="Gene3D" id="1.10.1040.50">
    <property type="match status" value="1"/>
</dbReference>
<feature type="domain" description="3-hydroxyacyl-CoA dehydrogenase C-terminal" evidence="4">
    <location>
        <begin position="148"/>
        <end position="233"/>
    </location>
</feature>
<dbReference type="InterPro" id="IPR008927">
    <property type="entry name" value="6-PGluconate_DH-like_C_sf"/>
</dbReference>
<evidence type="ECO:0000256" key="3">
    <source>
        <dbReference type="ARBA" id="ARBA00023268"/>
    </source>
</evidence>
<dbReference type="GO" id="GO:0016829">
    <property type="term" value="F:lyase activity"/>
    <property type="evidence" value="ECO:0007669"/>
    <property type="project" value="UniProtKB-KW"/>
</dbReference>
<feature type="non-terminal residue" evidence="5">
    <location>
        <position position="1"/>
    </location>
</feature>
<evidence type="ECO:0000259" key="4">
    <source>
        <dbReference type="Pfam" id="PF00725"/>
    </source>
</evidence>
<dbReference type="PANTHER" id="PTHR23309">
    <property type="entry name" value="3-HYDROXYACYL-COA DEHYROGENASE"/>
    <property type="match status" value="1"/>
</dbReference>
<dbReference type="EMBL" id="JACDQQ010001159">
    <property type="protein sequence ID" value="MBA0085688.1"/>
    <property type="molecule type" value="Genomic_DNA"/>
</dbReference>
<name>A0A7V8NQK7_9BACT</name>
<proteinExistence type="predicted"/>
<keyword evidence="2" id="KW-0456">Lyase</keyword>
<dbReference type="InterPro" id="IPR006180">
    <property type="entry name" value="3-OHacyl-CoA_DH_CS"/>
</dbReference>
<gene>
    <name evidence="5" type="ORF">HRJ53_11890</name>
</gene>
<evidence type="ECO:0000256" key="2">
    <source>
        <dbReference type="ARBA" id="ARBA00023239"/>
    </source>
</evidence>
<keyword evidence="3" id="KW-0511">Multifunctional enzyme</keyword>
<sequence length="246" mass="27734">CMQLSKKLGKVGVLVGNCRGFVGNRMFHPYVRESVFLLEEGASVQEVDSALYDFGLAMGPLAVGDLAGLDVGWRIRKEYRHLEKPGIRQPFAGDRLCEMGRFGQKTGAGWYTYDENRRAIPDPEVTALVRKWAAEAKIPQRRISREEIVDRCLYALVNEGARILEEGYALRSGDIDIIYINGYGFPAHRGGPMWYADAVGLKNVYNRVLEFHKQHGELWEPAPLLKQLAAQEKTFAEYSKEQPATP</sequence>
<dbReference type="Pfam" id="PF00725">
    <property type="entry name" value="3HCDH"/>
    <property type="match status" value="2"/>
</dbReference>
<evidence type="ECO:0000313" key="5">
    <source>
        <dbReference type="EMBL" id="MBA0085688.1"/>
    </source>
</evidence>
<reference evidence="5" key="1">
    <citation type="submission" date="2020-06" db="EMBL/GenBank/DDBJ databases">
        <title>Legume-microbial interactions unlock mineral nutrients during tropical forest succession.</title>
        <authorList>
            <person name="Epihov D.Z."/>
        </authorList>
    </citation>
    <scope>NUCLEOTIDE SEQUENCE [LARGE SCALE GENOMIC DNA]</scope>
    <source>
        <strain evidence="5">Pan2503</strain>
    </source>
</reference>
<dbReference type="AlphaFoldDB" id="A0A7V8NQK7"/>
<dbReference type="FunFam" id="1.10.1040.50:FF:000006">
    <property type="entry name" value="Peroxisomal bifunctional enzyme"/>
    <property type="match status" value="1"/>
</dbReference>
<organism evidence="5 6">
    <name type="scientific">Candidatus Acidiferrum panamense</name>
    <dbReference type="NCBI Taxonomy" id="2741543"/>
    <lineage>
        <taxon>Bacteria</taxon>
        <taxon>Pseudomonadati</taxon>
        <taxon>Acidobacteriota</taxon>
        <taxon>Terriglobia</taxon>
        <taxon>Candidatus Acidiferrales</taxon>
        <taxon>Candidatus Acidiferrum</taxon>
    </lineage>
</organism>
<comment type="caution">
    <text evidence="5">The sequence shown here is derived from an EMBL/GenBank/DDBJ whole genome shotgun (WGS) entry which is preliminary data.</text>
</comment>
<evidence type="ECO:0000313" key="6">
    <source>
        <dbReference type="Proteomes" id="UP000567293"/>
    </source>
</evidence>